<dbReference type="RefSeq" id="WP_129886455.1">
    <property type="nucleotide sequence ID" value="NZ_CP035758.1"/>
</dbReference>
<dbReference type="InterPro" id="IPR052162">
    <property type="entry name" value="Sensor_kinase/Photoreceptor"/>
</dbReference>
<reference evidence="11 12" key="1">
    <citation type="submission" date="2019-01" db="EMBL/GenBank/DDBJ databases">
        <title>Ktedonosporobacter rubrisoli SCAWS-G2.</title>
        <authorList>
            <person name="Huang Y."/>
            <person name="Yan B."/>
        </authorList>
    </citation>
    <scope>NUCLEOTIDE SEQUENCE [LARGE SCALE GENOMIC DNA]</scope>
    <source>
        <strain evidence="11 12">SCAWS-G2</strain>
    </source>
</reference>
<dbReference type="Pfam" id="PF00512">
    <property type="entry name" value="HisKA"/>
    <property type="match status" value="1"/>
</dbReference>
<evidence type="ECO:0000313" key="11">
    <source>
        <dbReference type="EMBL" id="QBD75858.1"/>
    </source>
</evidence>
<dbReference type="InterPro" id="IPR035965">
    <property type="entry name" value="PAS-like_dom_sf"/>
</dbReference>
<feature type="domain" description="PAC" evidence="10">
    <location>
        <begin position="95"/>
        <end position="146"/>
    </location>
</feature>
<dbReference type="Gene3D" id="3.30.450.20">
    <property type="entry name" value="PAS domain"/>
    <property type="match status" value="3"/>
</dbReference>
<dbReference type="NCBIfam" id="TIGR00229">
    <property type="entry name" value="sensory_box"/>
    <property type="match status" value="3"/>
</dbReference>
<evidence type="ECO:0000256" key="3">
    <source>
        <dbReference type="ARBA" id="ARBA00022553"/>
    </source>
</evidence>
<dbReference type="PROSITE" id="PS50112">
    <property type="entry name" value="PAS"/>
    <property type="match status" value="3"/>
</dbReference>
<dbReference type="InterPro" id="IPR001610">
    <property type="entry name" value="PAC"/>
</dbReference>
<dbReference type="PROSITE" id="PS50113">
    <property type="entry name" value="PAC"/>
    <property type="match status" value="3"/>
</dbReference>
<evidence type="ECO:0000259" key="9">
    <source>
        <dbReference type="PROSITE" id="PS50112"/>
    </source>
</evidence>
<dbReference type="CDD" id="cd00075">
    <property type="entry name" value="HATPase"/>
    <property type="match status" value="1"/>
</dbReference>
<evidence type="ECO:0000256" key="4">
    <source>
        <dbReference type="ARBA" id="ARBA00022679"/>
    </source>
</evidence>
<proteinExistence type="predicted"/>
<keyword evidence="6" id="KW-0902">Two-component regulatory system</keyword>
<dbReference type="FunFam" id="1.10.287.130:FF:000001">
    <property type="entry name" value="Two-component sensor histidine kinase"/>
    <property type="match status" value="1"/>
</dbReference>
<keyword evidence="12" id="KW-1185">Reference proteome</keyword>
<dbReference type="PRINTS" id="PR00344">
    <property type="entry name" value="BCTRLSENSOR"/>
</dbReference>
<dbReference type="EMBL" id="CP035758">
    <property type="protein sequence ID" value="QBD75858.1"/>
    <property type="molecule type" value="Genomic_DNA"/>
</dbReference>
<name>A0A4P6JKZ4_KTERU</name>
<dbReference type="FunFam" id="3.30.450.20:FF:000099">
    <property type="entry name" value="Sensory box sensor histidine kinase"/>
    <property type="match status" value="1"/>
</dbReference>
<feature type="domain" description="Histidine kinase" evidence="8">
    <location>
        <begin position="620"/>
        <end position="836"/>
    </location>
</feature>
<dbReference type="Pfam" id="PF02518">
    <property type="entry name" value="HATPase_c"/>
    <property type="match status" value="1"/>
</dbReference>
<dbReference type="CDD" id="cd00082">
    <property type="entry name" value="HisKA"/>
    <property type="match status" value="1"/>
</dbReference>
<feature type="domain" description="PAS" evidence="9">
    <location>
        <begin position="491"/>
        <end position="561"/>
    </location>
</feature>
<dbReference type="InterPro" id="IPR025847">
    <property type="entry name" value="MEDS_domain"/>
</dbReference>
<dbReference type="InterPro" id="IPR004358">
    <property type="entry name" value="Sig_transdc_His_kin-like_C"/>
</dbReference>
<dbReference type="KEGG" id="kbs:EPA93_07490"/>
<feature type="domain" description="PAC" evidence="10">
    <location>
        <begin position="440"/>
        <end position="490"/>
    </location>
</feature>
<dbReference type="EC" id="2.7.13.3" evidence="2"/>
<dbReference type="SMART" id="SM00387">
    <property type="entry name" value="HATPase_c"/>
    <property type="match status" value="1"/>
</dbReference>
<evidence type="ECO:0000256" key="1">
    <source>
        <dbReference type="ARBA" id="ARBA00000085"/>
    </source>
</evidence>
<organism evidence="11 12">
    <name type="scientific">Ktedonosporobacter rubrisoli</name>
    <dbReference type="NCBI Taxonomy" id="2509675"/>
    <lineage>
        <taxon>Bacteria</taxon>
        <taxon>Bacillati</taxon>
        <taxon>Chloroflexota</taxon>
        <taxon>Ktedonobacteria</taxon>
        <taxon>Ktedonobacterales</taxon>
        <taxon>Ktedonosporobacteraceae</taxon>
        <taxon>Ktedonosporobacter</taxon>
    </lineage>
</organism>
<dbReference type="GO" id="GO:0000155">
    <property type="term" value="F:phosphorelay sensor kinase activity"/>
    <property type="evidence" value="ECO:0007669"/>
    <property type="project" value="InterPro"/>
</dbReference>
<dbReference type="InterPro" id="IPR036890">
    <property type="entry name" value="HATPase_C_sf"/>
</dbReference>
<keyword evidence="3" id="KW-0597">Phosphoprotein</keyword>
<accession>A0A4P6JKZ4</accession>
<keyword evidence="5" id="KW-0418">Kinase</keyword>
<dbReference type="SUPFAM" id="SSF47384">
    <property type="entry name" value="Homodimeric domain of signal transducing histidine kinase"/>
    <property type="match status" value="1"/>
</dbReference>
<dbReference type="InterPro" id="IPR036097">
    <property type="entry name" value="HisK_dim/P_sf"/>
</dbReference>
<dbReference type="SMART" id="SM00086">
    <property type="entry name" value="PAC"/>
    <property type="match status" value="3"/>
</dbReference>
<dbReference type="Pfam" id="PF14417">
    <property type="entry name" value="MEDS"/>
    <property type="match status" value="1"/>
</dbReference>
<dbReference type="InterPro" id="IPR013655">
    <property type="entry name" value="PAS_fold_3"/>
</dbReference>
<evidence type="ECO:0000256" key="2">
    <source>
        <dbReference type="ARBA" id="ARBA00012438"/>
    </source>
</evidence>
<dbReference type="Gene3D" id="3.30.565.10">
    <property type="entry name" value="Histidine kinase-like ATPase, C-terminal domain"/>
    <property type="match status" value="1"/>
</dbReference>
<keyword evidence="4" id="KW-0808">Transferase</keyword>
<dbReference type="Gene3D" id="1.10.287.130">
    <property type="match status" value="1"/>
</dbReference>
<evidence type="ECO:0000256" key="6">
    <source>
        <dbReference type="ARBA" id="ARBA00023012"/>
    </source>
</evidence>
<feature type="domain" description="PAS" evidence="9">
    <location>
        <begin position="37"/>
        <end position="84"/>
    </location>
</feature>
<dbReference type="PROSITE" id="PS50109">
    <property type="entry name" value="HIS_KIN"/>
    <property type="match status" value="1"/>
</dbReference>
<sequence length="852" mass="97663">MAIISNRAQINLHDEEIAKQRGQLAHSTVGSKPDLSMLLNAEGLVTYTSPSIASLLDFMPEEIIGSSLSALVNPADLEGLQSLLTDIEHAPGKYLSTELRLRTRNGSWRWFEANITNLLAVPGVEAIVSSFHDITEQKQTIPVWHQIKEARHFVQFYTHDDFMLDSLSKFIGTGLKAGQPCIVIATSPHLASLAKRLHAQGIDLTSAFKDNSYIAMDASQVLTQFMLNGTPDTQRFLTTIERILARANRSEQGLRIFGEMVELLWVEGKQNAAIRLEQLWNDLHDKEQNFSLFCAYSIRNFSNKAVSEKFDEICQQHSHVLPDESYSLLTDPDERLRAITHLQQKANSLEYEITERQSAEERLRISENRYRRLFEASTDGILIVDPLTCTIADANPCLAELLKYTREQLIGKKIWHMGLFPDRENALKIIHELRAKQFIHYDTLPLQTKDGQRRYVEFVSNLYQANGHEVIQCNMRDITDRKLAEEALRESEARLRFIAESMPQKIFTARLDGSIEYLNPQWVSFTGLSYPELLGWGWTRAIHPDDIEEHLKRWQHSMESKESFYCEQRFRRADGIYLWHITRAVPLRVTETNTTMWIGASTDIEEQKQLEERKNAFISMASHELKTPVTSLQGFTQVLQRRLKQQQGDNQTLLFLNRMDTQIQKLKSLIGDLLDMSKIQAGVLSFRETLFDFDALVLETVENVQATCKHQLSIQGKALTRIYGDRDRLEQVLINLLTNATKYSPQADSVIVHVAKNQQQVEVAVKDFGIGIAEEYHERIFERFYQVSDLQGKTYPGLGIGLYITRTIIERHGGHLWLESHKGKGSTFHFTLPIHNHQQNISSFPFLESKNL</sequence>
<keyword evidence="7" id="KW-0472">Membrane</keyword>
<dbReference type="FunFam" id="3.30.565.10:FF:000006">
    <property type="entry name" value="Sensor histidine kinase WalK"/>
    <property type="match status" value="1"/>
</dbReference>
<dbReference type="InterPro" id="IPR000014">
    <property type="entry name" value="PAS"/>
</dbReference>
<dbReference type="InterPro" id="IPR000700">
    <property type="entry name" value="PAS-assoc_C"/>
</dbReference>
<gene>
    <name evidence="11" type="ORF">EPA93_07490</name>
</gene>
<feature type="domain" description="PAS" evidence="9">
    <location>
        <begin position="366"/>
        <end position="412"/>
    </location>
</feature>
<dbReference type="Pfam" id="PF13426">
    <property type="entry name" value="PAS_9"/>
    <property type="match status" value="1"/>
</dbReference>
<dbReference type="PANTHER" id="PTHR43304">
    <property type="entry name" value="PHYTOCHROME-LIKE PROTEIN CPH1"/>
    <property type="match status" value="1"/>
</dbReference>
<evidence type="ECO:0000313" key="12">
    <source>
        <dbReference type="Proteomes" id="UP000290365"/>
    </source>
</evidence>
<evidence type="ECO:0000259" key="8">
    <source>
        <dbReference type="PROSITE" id="PS50109"/>
    </source>
</evidence>
<dbReference type="Pfam" id="PF08447">
    <property type="entry name" value="PAS_3"/>
    <property type="match status" value="2"/>
</dbReference>
<dbReference type="SUPFAM" id="SSF55874">
    <property type="entry name" value="ATPase domain of HSP90 chaperone/DNA topoisomerase II/histidine kinase"/>
    <property type="match status" value="1"/>
</dbReference>
<dbReference type="SMART" id="SM00388">
    <property type="entry name" value="HisKA"/>
    <property type="match status" value="1"/>
</dbReference>
<dbReference type="OrthoDB" id="9790669at2"/>
<protein>
    <recommendedName>
        <fullName evidence="2">histidine kinase</fullName>
        <ecNumber evidence="2">2.7.13.3</ecNumber>
    </recommendedName>
</protein>
<dbReference type="SMART" id="SM00091">
    <property type="entry name" value="PAS"/>
    <property type="match status" value="3"/>
</dbReference>
<evidence type="ECO:0000256" key="5">
    <source>
        <dbReference type="ARBA" id="ARBA00022777"/>
    </source>
</evidence>
<dbReference type="AlphaFoldDB" id="A0A4P6JKZ4"/>
<dbReference type="InterPro" id="IPR003661">
    <property type="entry name" value="HisK_dim/P_dom"/>
</dbReference>
<comment type="catalytic activity">
    <reaction evidence="1">
        <text>ATP + protein L-histidine = ADP + protein N-phospho-L-histidine.</text>
        <dbReference type="EC" id="2.7.13.3"/>
    </reaction>
</comment>
<dbReference type="InterPro" id="IPR005467">
    <property type="entry name" value="His_kinase_dom"/>
</dbReference>
<dbReference type="PANTHER" id="PTHR43304:SF1">
    <property type="entry name" value="PAC DOMAIN-CONTAINING PROTEIN"/>
    <property type="match status" value="1"/>
</dbReference>
<evidence type="ECO:0000256" key="7">
    <source>
        <dbReference type="ARBA" id="ARBA00023136"/>
    </source>
</evidence>
<dbReference type="InterPro" id="IPR003594">
    <property type="entry name" value="HATPase_dom"/>
</dbReference>
<evidence type="ECO:0000259" key="10">
    <source>
        <dbReference type="PROSITE" id="PS50113"/>
    </source>
</evidence>
<dbReference type="CDD" id="cd00130">
    <property type="entry name" value="PAS"/>
    <property type="match status" value="3"/>
</dbReference>
<dbReference type="SUPFAM" id="SSF55785">
    <property type="entry name" value="PYP-like sensor domain (PAS domain)"/>
    <property type="match status" value="3"/>
</dbReference>
<feature type="domain" description="PAC" evidence="10">
    <location>
        <begin position="564"/>
        <end position="616"/>
    </location>
</feature>
<dbReference type="Proteomes" id="UP000290365">
    <property type="component" value="Chromosome"/>
</dbReference>